<sequence length="146" mass="16299">MFLEAVANFKTLQVVEPDDININSLSKFAITVDNLLPAATRGGVTQNGGEFHVGGENNRSLKGNDVYVVDTFIQVSIKELSIYWIRITVALRSIMCYRVPCRTHNKEKLGHTGSLQLIAVVRYDPESMSENSIAVTTVRLPIEDRF</sequence>
<accession>A0A4C1XAA9</accession>
<gene>
    <name evidence="1" type="ORF">EVAR_53341_1</name>
</gene>
<protein>
    <submittedName>
        <fullName evidence="1">Uncharacterized protein</fullName>
    </submittedName>
</protein>
<evidence type="ECO:0000313" key="2">
    <source>
        <dbReference type="Proteomes" id="UP000299102"/>
    </source>
</evidence>
<keyword evidence="2" id="KW-1185">Reference proteome</keyword>
<name>A0A4C1XAA9_EUMVA</name>
<reference evidence="1 2" key="1">
    <citation type="journal article" date="2019" name="Commun. Biol.">
        <title>The bagworm genome reveals a unique fibroin gene that provides high tensile strength.</title>
        <authorList>
            <person name="Kono N."/>
            <person name="Nakamura H."/>
            <person name="Ohtoshi R."/>
            <person name="Tomita M."/>
            <person name="Numata K."/>
            <person name="Arakawa K."/>
        </authorList>
    </citation>
    <scope>NUCLEOTIDE SEQUENCE [LARGE SCALE GENOMIC DNA]</scope>
</reference>
<comment type="caution">
    <text evidence="1">The sequence shown here is derived from an EMBL/GenBank/DDBJ whole genome shotgun (WGS) entry which is preliminary data.</text>
</comment>
<proteinExistence type="predicted"/>
<evidence type="ECO:0000313" key="1">
    <source>
        <dbReference type="EMBL" id="GBP59187.1"/>
    </source>
</evidence>
<dbReference type="EMBL" id="BGZK01000754">
    <property type="protein sequence ID" value="GBP59187.1"/>
    <property type="molecule type" value="Genomic_DNA"/>
</dbReference>
<organism evidence="1 2">
    <name type="scientific">Eumeta variegata</name>
    <name type="common">Bagworm moth</name>
    <name type="synonym">Eumeta japonica</name>
    <dbReference type="NCBI Taxonomy" id="151549"/>
    <lineage>
        <taxon>Eukaryota</taxon>
        <taxon>Metazoa</taxon>
        <taxon>Ecdysozoa</taxon>
        <taxon>Arthropoda</taxon>
        <taxon>Hexapoda</taxon>
        <taxon>Insecta</taxon>
        <taxon>Pterygota</taxon>
        <taxon>Neoptera</taxon>
        <taxon>Endopterygota</taxon>
        <taxon>Lepidoptera</taxon>
        <taxon>Glossata</taxon>
        <taxon>Ditrysia</taxon>
        <taxon>Tineoidea</taxon>
        <taxon>Psychidae</taxon>
        <taxon>Oiketicinae</taxon>
        <taxon>Eumeta</taxon>
    </lineage>
</organism>
<dbReference type="Proteomes" id="UP000299102">
    <property type="component" value="Unassembled WGS sequence"/>
</dbReference>
<dbReference type="AlphaFoldDB" id="A0A4C1XAA9"/>